<dbReference type="RefSeq" id="WP_211291201.1">
    <property type="nucleotide sequence ID" value="NZ_PTJD01000013.1"/>
</dbReference>
<name>A0A2S6IES8_9ACTN</name>
<dbReference type="NCBIfam" id="TIGR01509">
    <property type="entry name" value="HAD-SF-IA-v3"/>
    <property type="match status" value="1"/>
</dbReference>
<reference evidence="1 2" key="1">
    <citation type="submission" date="2018-02" db="EMBL/GenBank/DDBJ databases">
        <title>Genomic Encyclopedia of Archaeal and Bacterial Type Strains, Phase II (KMG-II): from individual species to whole genera.</title>
        <authorList>
            <person name="Goeker M."/>
        </authorList>
    </citation>
    <scope>NUCLEOTIDE SEQUENCE [LARGE SCALE GENOMIC DNA]</scope>
    <source>
        <strain evidence="1 2">DSM 22857</strain>
    </source>
</reference>
<dbReference type="SFLD" id="SFLDG01129">
    <property type="entry name" value="C1.5:_HAD__Beta-PGM__Phosphata"/>
    <property type="match status" value="1"/>
</dbReference>
<dbReference type="InterPro" id="IPR023214">
    <property type="entry name" value="HAD_sf"/>
</dbReference>
<dbReference type="SUPFAM" id="SSF56784">
    <property type="entry name" value="HAD-like"/>
    <property type="match status" value="1"/>
</dbReference>
<dbReference type="InterPro" id="IPR023198">
    <property type="entry name" value="PGP-like_dom2"/>
</dbReference>
<proteinExistence type="predicted"/>
<sequence>MLTRAMSSADLQPAPHHEALLFDWDGTVADSQQVNFEVLREALVPVGVVLEQSWFDARTGVSSREMIAMLAAAQGVDVDPAAVAARRDEAYLRRAHQIGEVRAVTDVLRRHHGQRRTALATGGARRTVTSTATALGLLELFDVVLTREDVQRGKPAPDLFLLAAERLGVEARGCLVFEDSDEGLAAAEAAGMDAVDVRPLRRVA</sequence>
<evidence type="ECO:0000313" key="2">
    <source>
        <dbReference type="Proteomes" id="UP000239485"/>
    </source>
</evidence>
<keyword evidence="2" id="KW-1185">Reference proteome</keyword>
<dbReference type="AlphaFoldDB" id="A0A2S6IES8"/>
<dbReference type="EMBL" id="PTJD01000013">
    <property type="protein sequence ID" value="PPK92660.1"/>
    <property type="molecule type" value="Genomic_DNA"/>
</dbReference>
<evidence type="ECO:0000313" key="1">
    <source>
        <dbReference type="EMBL" id="PPK92660.1"/>
    </source>
</evidence>
<dbReference type="InterPro" id="IPR051806">
    <property type="entry name" value="HAD-like_SPP"/>
</dbReference>
<dbReference type="Proteomes" id="UP000239485">
    <property type="component" value="Unassembled WGS sequence"/>
</dbReference>
<gene>
    <name evidence="1" type="ORF">CLV92_11389</name>
</gene>
<organism evidence="1 2">
    <name type="scientific">Kineococcus xinjiangensis</name>
    <dbReference type="NCBI Taxonomy" id="512762"/>
    <lineage>
        <taxon>Bacteria</taxon>
        <taxon>Bacillati</taxon>
        <taxon>Actinomycetota</taxon>
        <taxon>Actinomycetes</taxon>
        <taxon>Kineosporiales</taxon>
        <taxon>Kineosporiaceae</taxon>
        <taxon>Kineococcus</taxon>
    </lineage>
</organism>
<accession>A0A2S6IES8</accession>
<comment type="caution">
    <text evidence="1">The sequence shown here is derived from an EMBL/GenBank/DDBJ whole genome shotgun (WGS) entry which is preliminary data.</text>
</comment>
<dbReference type="InterPro" id="IPR006439">
    <property type="entry name" value="HAD-SF_hydro_IA"/>
</dbReference>
<dbReference type="Gene3D" id="1.10.150.240">
    <property type="entry name" value="Putative phosphatase, domain 2"/>
    <property type="match status" value="1"/>
</dbReference>
<protein>
    <submittedName>
        <fullName evidence="1">HAD superfamily hydrolase (TIGR01509 family)</fullName>
    </submittedName>
</protein>
<dbReference type="GO" id="GO:0050308">
    <property type="term" value="F:sugar-phosphatase activity"/>
    <property type="evidence" value="ECO:0007669"/>
    <property type="project" value="TreeGrafter"/>
</dbReference>
<dbReference type="Gene3D" id="3.40.50.1000">
    <property type="entry name" value="HAD superfamily/HAD-like"/>
    <property type="match status" value="1"/>
</dbReference>
<dbReference type="InterPro" id="IPR036412">
    <property type="entry name" value="HAD-like_sf"/>
</dbReference>
<keyword evidence="1" id="KW-0378">Hydrolase</keyword>
<dbReference type="Pfam" id="PF00702">
    <property type="entry name" value="Hydrolase"/>
    <property type="match status" value="1"/>
</dbReference>
<dbReference type="PANTHER" id="PTHR43481:SF4">
    <property type="entry name" value="GLYCEROL-1-PHOSPHATE PHOSPHOHYDROLASE 1-RELATED"/>
    <property type="match status" value="1"/>
</dbReference>
<dbReference type="SFLD" id="SFLDS00003">
    <property type="entry name" value="Haloacid_Dehalogenase"/>
    <property type="match status" value="1"/>
</dbReference>
<dbReference type="PANTHER" id="PTHR43481">
    <property type="entry name" value="FRUCTOSE-1-PHOSPHATE PHOSPHATASE"/>
    <property type="match status" value="1"/>
</dbReference>